<feature type="compositionally biased region" description="Basic and acidic residues" evidence="1">
    <location>
        <begin position="227"/>
        <end position="241"/>
    </location>
</feature>
<proteinExistence type="predicted"/>
<evidence type="ECO:0000313" key="2">
    <source>
        <dbReference type="EMBL" id="SAM03033.1"/>
    </source>
</evidence>
<evidence type="ECO:0000313" key="3">
    <source>
        <dbReference type="Proteomes" id="UP000078561"/>
    </source>
</evidence>
<evidence type="ECO:0000256" key="1">
    <source>
        <dbReference type="SAM" id="MobiDB-lite"/>
    </source>
</evidence>
<reference evidence="2" key="1">
    <citation type="submission" date="2016-04" db="EMBL/GenBank/DDBJ databases">
        <authorList>
            <person name="Evans L.H."/>
            <person name="Alamgir A."/>
            <person name="Owens N."/>
            <person name="Weber N.D."/>
            <person name="Virtaneva K."/>
            <person name="Barbian K."/>
            <person name="Babar A."/>
            <person name="Rosenke K."/>
        </authorList>
    </citation>
    <scope>NUCLEOTIDE SEQUENCE [LARGE SCALE GENOMIC DNA]</scope>
    <source>
        <strain evidence="2">CBS 101.48</strain>
    </source>
</reference>
<feature type="compositionally biased region" description="Low complexity" evidence="1">
    <location>
        <begin position="138"/>
        <end position="147"/>
    </location>
</feature>
<name>A0A163JZ45_ABSGL</name>
<gene>
    <name evidence="2" type="primary">ABSGL_08850.1 scaffold 10450</name>
</gene>
<dbReference type="EMBL" id="LT554031">
    <property type="protein sequence ID" value="SAM03033.1"/>
    <property type="molecule type" value="Genomic_DNA"/>
</dbReference>
<accession>A0A163JZ45</accession>
<feature type="region of interest" description="Disordered" evidence="1">
    <location>
        <begin position="138"/>
        <end position="241"/>
    </location>
</feature>
<dbReference type="AlphaFoldDB" id="A0A163JZ45"/>
<sequence length="309" mass="35636">MKIYYSIVILIGCVSLHLIDATPTLKNRRLSLIRYKDNVPFRQRASLRLLLNKDLATVAMTPTPPDKLLQKISDWTDSLLLQPLESWPTPRMMHLLFSILSKTQQMMQYYDLKPDSKISTSYDSLSVINMWKKAQKQQQQQQQQQQQRMSSALRYTARPMLVKRRQEEEEEEEGRGGEKEEEEQNGKNHEDGKEGDGKRHRGSDHQDSDSQQHHQAHEEEEGGGGGEEGHNETQEDNDNRGSAKFKKRYYLPSSSLSLLQEVYIELDQVSAYVAHVPLHQGDLFVRLNYFLALIHQAIAMVEFNNAKAA</sequence>
<keyword evidence="3" id="KW-1185">Reference proteome</keyword>
<dbReference type="InParanoid" id="A0A163JZ45"/>
<feature type="compositionally biased region" description="Basic and acidic residues" evidence="1">
    <location>
        <begin position="174"/>
        <end position="217"/>
    </location>
</feature>
<organism evidence="2">
    <name type="scientific">Absidia glauca</name>
    <name type="common">Pin mould</name>
    <dbReference type="NCBI Taxonomy" id="4829"/>
    <lineage>
        <taxon>Eukaryota</taxon>
        <taxon>Fungi</taxon>
        <taxon>Fungi incertae sedis</taxon>
        <taxon>Mucoromycota</taxon>
        <taxon>Mucoromycotina</taxon>
        <taxon>Mucoromycetes</taxon>
        <taxon>Mucorales</taxon>
        <taxon>Cunninghamellaceae</taxon>
        <taxon>Absidia</taxon>
    </lineage>
</organism>
<dbReference type="Proteomes" id="UP000078561">
    <property type="component" value="Unassembled WGS sequence"/>
</dbReference>
<protein>
    <submittedName>
        <fullName evidence="2">Uncharacterized protein</fullName>
    </submittedName>
</protein>